<sequence length="115" mass="12881">LLKKKCDQMTDIAKHGVLLFDSINLRKSIAVNSLNLTYHGLEDFGGEGVKIAQLMLKAISFLENIGIIVDGVVCDGATTNRRMWKEIGINGSKQNLKNYFEHPIEPNQKSFMSKE</sequence>
<dbReference type="InterPro" id="IPR048365">
    <property type="entry name" value="TNP-like_RNaseH_N"/>
</dbReference>
<evidence type="ECO:0000313" key="3">
    <source>
        <dbReference type="Proteomes" id="UP000478052"/>
    </source>
</evidence>
<name>A0A6G0VJA3_APHCR</name>
<accession>A0A6G0VJA3</accession>
<organism evidence="2 3">
    <name type="scientific">Aphis craccivora</name>
    <name type="common">Cowpea aphid</name>
    <dbReference type="NCBI Taxonomy" id="307492"/>
    <lineage>
        <taxon>Eukaryota</taxon>
        <taxon>Metazoa</taxon>
        <taxon>Ecdysozoa</taxon>
        <taxon>Arthropoda</taxon>
        <taxon>Hexapoda</taxon>
        <taxon>Insecta</taxon>
        <taxon>Pterygota</taxon>
        <taxon>Neoptera</taxon>
        <taxon>Paraneoptera</taxon>
        <taxon>Hemiptera</taxon>
        <taxon>Sternorrhyncha</taxon>
        <taxon>Aphidomorpha</taxon>
        <taxon>Aphidoidea</taxon>
        <taxon>Aphididae</taxon>
        <taxon>Aphidini</taxon>
        <taxon>Aphis</taxon>
        <taxon>Aphis</taxon>
    </lineage>
</organism>
<protein>
    <submittedName>
        <fullName evidence="2">THAP-type domain-containing protein</fullName>
    </submittedName>
</protein>
<dbReference type="EMBL" id="VUJU01016067">
    <property type="protein sequence ID" value="KAF0691024.1"/>
    <property type="molecule type" value="Genomic_DNA"/>
</dbReference>
<dbReference type="AlphaFoldDB" id="A0A6G0VJA3"/>
<feature type="domain" description="Transposable element P transposase-like RNase H" evidence="1">
    <location>
        <begin position="49"/>
        <end position="88"/>
    </location>
</feature>
<keyword evidence="3" id="KW-1185">Reference proteome</keyword>
<feature type="domain" description="Transposable element P transposase-like RNase H" evidence="1">
    <location>
        <begin position="1"/>
        <end position="47"/>
    </location>
</feature>
<dbReference type="Pfam" id="PF21787">
    <property type="entry name" value="TNP-like_RNaseH_N"/>
    <property type="match status" value="2"/>
</dbReference>
<dbReference type="OrthoDB" id="7675410at2759"/>
<proteinExistence type="predicted"/>
<feature type="non-terminal residue" evidence="2">
    <location>
        <position position="1"/>
    </location>
</feature>
<gene>
    <name evidence="2" type="ORF">FWK35_00036793</name>
</gene>
<dbReference type="Proteomes" id="UP000478052">
    <property type="component" value="Unassembled WGS sequence"/>
</dbReference>
<evidence type="ECO:0000313" key="2">
    <source>
        <dbReference type="EMBL" id="KAF0691024.1"/>
    </source>
</evidence>
<evidence type="ECO:0000259" key="1">
    <source>
        <dbReference type="Pfam" id="PF21787"/>
    </source>
</evidence>
<reference evidence="2 3" key="1">
    <citation type="submission" date="2019-08" db="EMBL/GenBank/DDBJ databases">
        <title>Whole genome of Aphis craccivora.</title>
        <authorList>
            <person name="Voronova N.V."/>
            <person name="Shulinski R.S."/>
            <person name="Bandarenka Y.V."/>
            <person name="Zhorov D.G."/>
            <person name="Warner D."/>
        </authorList>
    </citation>
    <scope>NUCLEOTIDE SEQUENCE [LARGE SCALE GENOMIC DNA]</scope>
    <source>
        <strain evidence="2">180601</strain>
        <tissue evidence="2">Whole Body</tissue>
    </source>
</reference>
<comment type="caution">
    <text evidence="2">The sequence shown here is derived from an EMBL/GenBank/DDBJ whole genome shotgun (WGS) entry which is preliminary data.</text>
</comment>